<accession>A0A0T5VNG0</accession>
<dbReference type="STRING" id="687842.ASU31_13530"/>
<dbReference type="EMBL" id="LMZQ01000009">
    <property type="protein sequence ID" value="KRT15377.1"/>
    <property type="molecule type" value="Genomic_DNA"/>
</dbReference>
<keyword evidence="2" id="KW-1185">Reference proteome</keyword>
<evidence type="ECO:0000313" key="1">
    <source>
        <dbReference type="EMBL" id="KRT15377.1"/>
    </source>
</evidence>
<protein>
    <recommendedName>
        <fullName evidence="3">ACT domain-containing protein</fullName>
    </recommendedName>
</protein>
<organism evidence="1 2">
    <name type="scientific">Pedobacter ginsenosidimutans</name>
    <dbReference type="NCBI Taxonomy" id="687842"/>
    <lineage>
        <taxon>Bacteria</taxon>
        <taxon>Pseudomonadati</taxon>
        <taxon>Bacteroidota</taxon>
        <taxon>Sphingobacteriia</taxon>
        <taxon>Sphingobacteriales</taxon>
        <taxon>Sphingobacteriaceae</taxon>
        <taxon>Pedobacter</taxon>
    </lineage>
</organism>
<dbReference type="RefSeq" id="WP_057932833.1">
    <property type="nucleotide sequence ID" value="NZ_LMZQ01000009.1"/>
</dbReference>
<sequence length="81" mass="9000">MSRYITIISTIIESGSDTGLIALAAAGLQDISEWSIDLEDCDKVIRIVSAKDISNEFCEKLALFGIKASVMQIFDDRYHLM</sequence>
<comment type="caution">
    <text evidence="1">The sequence shown here is derived from an EMBL/GenBank/DDBJ whole genome shotgun (WGS) entry which is preliminary data.</text>
</comment>
<reference evidence="1 2" key="1">
    <citation type="submission" date="2015-11" db="EMBL/GenBank/DDBJ databases">
        <title>Sequence of Pedobacter ginsenosidimutans.</title>
        <authorList>
            <person name="Carson E."/>
            <person name="Keyser V."/>
            <person name="Newman J."/>
            <person name="Miller J."/>
        </authorList>
    </citation>
    <scope>NUCLEOTIDE SEQUENCE [LARGE SCALE GENOMIC DNA]</scope>
    <source>
        <strain evidence="1 2">KACC 14530</strain>
    </source>
</reference>
<evidence type="ECO:0000313" key="2">
    <source>
        <dbReference type="Proteomes" id="UP000051950"/>
    </source>
</evidence>
<name>A0A0T5VNG0_9SPHI</name>
<dbReference type="Proteomes" id="UP000051950">
    <property type="component" value="Unassembled WGS sequence"/>
</dbReference>
<gene>
    <name evidence="1" type="ORF">ASU31_13530</name>
</gene>
<evidence type="ECO:0008006" key="3">
    <source>
        <dbReference type="Google" id="ProtNLM"/>
    </source>
</evidence>
<dbReference type="OrthoDB" id="1036397at2"/>
<proteinExistence type="predicted"/>
<dbReference type="AlphaFoldDB" id="A0A0T5VNG0"/>